<evidence type="ECO:0000259" key="10">
    <source>
        <dbReference type="Pfam" id="PF04138"/>
    </source>
</evidence>
<dbReference type="GO" id="GO:0000271">
    <property type="term" value="P:polysaccharide biosynthetic process"/>
    <property type="evidence" value="ECO:0007669"/>
    <property type="project" value="InterPro"/>
</dbReference>
<name>A0A0G1RV25_9BACT</name>
<dbReference type="GO" id="GO:0009247">
    <property type="term" value="P:glycolipid biosynthetic process"/>
    <property type="evidence" value="ECO:0007669"/>
    <property type="project" value="TreeGrafter"/>
</dbReference>
<feature type="domain" description="GtrA/DPMS transmembrane" evidence="10">
    <location>
        <begin position="249"/>
        <end position="369"/>
    </location>
</feature>
<feature type="transmembrane region" description="Helical" evidence="8">
    <location>
        <begin position="245"/>
        <end position="266"/>
    </location>
</feature>
<dbReference type="PANTHER" id="PTHR43398:SF1">
    <property type="entry name" value="DOLICHOL-PHOSPHATE MANNOSYLTRANSFERASE SUBUNIT 1"/>
    <property type="match status" value="1"/>
</dbReference>
<evidence type="ECO:0000256" key="8">
    <source>
        <dbReference type="SAM" id="Phobius"/>
    </source>
</evidence>
<proteinExistence type="inferred from homology"/>
<comment type="subcellular location">
    <subcellularLocation>
        <location evidence="1">Membrane</location>
        <topology evidence="1">Multi-pass membrane protein</topology>
    </subcellularLocation>
</comment>
<dbReference type="GO" id="GO:0004582">
    <property type="term" value="F:dolichyl-phosphate beta-D-mannosyltransferase activity"/>
    <property type="evidence" value="ECO:0007669"/>
    <property type="project" value="InterPro"/>
</dbReference>
<feature type="transmembrane region" description="Helical" evidence="8">
    <location>
        <begin position="316"/>
        <end position="335"/>
    </location>
</feature>
<organism evidence="11 12">
    <name type="scientific">Candidatus Beckwithbacteria bacterium GW2011_GWB1_47_15</name>
    <dbReference type="NCBI Taxonomy" id="1618371"/>
    <lineage>
        <taxon>Bacteria</taxon>
        <taxon>Candidatus Beckwithiibacteriota</taxon>
    </lineage>
</organism>
<protein>
    <submittedName>
        <fullName evidence="11">Glycosyltransferase</fullName>
    </submittedName>
</protein>
<keyword evidence="4 11" id="KW-0808">Transferase</keyword>
<evidence type="ECO:0000256" key="2">
    <source>
        <dbReference type="ARBA" id="ARBA00006739"/>
    </source>
</evidence>
<dbReference type="InterPro" id="IPR007267">
    <property type="entry name" value="GtrA_DPMS_TM"/>
</dbReference>
<feature type="domain" description="Glycosyltransferase 2-like" evidence="9">
    <location>
        <begin position="5"/>
        <end position="178"/>
    </location>
</feature>
<dbReference type="Pfam" id="PF00535">
    <property type="entry name" value="Glycos_transf_2"/>
    <property type="match status" value="1"/>
</dbReference>
<dbReference type="CDD" id="cd06442">
    <property type="entry name" value="DPM1_like"/>
    <property type="match status" value="1"/>
</dbReference>
<evidence type="ECO:0000313" key="11">
    <source>
        <dbReference type="EMBL" id="KKU61007.1"/>
    </source>
</evidence>
<sequence length="373" mass="41790">MNIVVIIPTYNEKESIAKTIDDLETVFSTIKNHQLKILVVDDSSPDGTADIVAHLAKKSKLIKLVKNPQKLGLGGAYIKGFKYAMENIGADAVFEYDADGSHQPQYLPGMIKVLESKADVVVGSRYIPGGKMPDNWGLHRKLISYFGNLIARLVLFTPQFKDMTSGYRGTKVSFLKKIDLDNLISKQFAYKIQLYYELARYGAKVVEFPIEFVDRSRGKSKFPRNNIVDSLRVVFSLRLRDSAKLIKVMIVGGLGTIVQLVFFNLLRLKLSLVLAQNLSIEAAVVSNFVLNNIWTFKEKKFAFSRLGELAVGFVKFNVLSLGSIVIQNIALLAGVKVFGRSFLIENSLVLVGILLGLIWNYLMYTRVVWKTHG</sequence>
<dbReference type="Proteomes" id="UP000033860">
    <property type="component" value="Unassembled WGS sequence"/>
</dbReference>
<evidence type="ECO:0000256" key="3">
    <source>
        <dbReference type="ARBA" id="ARBA00022676"/>
    </source>
</evidence>
<keyword evidence="3" id="KW-0328">Glycosyltransferase</keyword>
<evidence type="ECO:0000259" key="9">
    <source>
        <dbReference type="Pfam" id="PF00535"/>
    </source>
</evidence>
<dbReference type="FunFam" id="3.90.550.10:FF:000122">
    <property type="entry name" value="Dolichol-phosphate mannosyltransferase subunit 1"/>
    <property type="match status" value="1"/>
</dbReference>
<dbReference type="InterPro" id="IPR039528">
    <property type="entry name" value="DPM1-like"/>
</dbReference>
<evidence type="ECO:0000313" key="12">
    <source>
        <dbReference type="Proteomes" id="UP000033860"/>
    </source>
</evidence>
<dbReference type="Gene3D" id="3.90.550.10">
    <property type="entry name" value="Spore Coat Polysaccharide Biosynthesis Protein SpsA, Chain A"/>
    <property type="match status" value="1"/>
</dbReference>
<evidence type="ECO:0000256" key="1">
    <source>
        <dbReference type="ARBA" id="ARBA00004141"/>
    </source>
</evidence>
<dbReference type="InterPro" id="IPR029044">
    <property type="entry name" value="Nucleotide-diphossugar_trans"/>
</dbReference>
<keyword evidence="5 8" id="KW-0812">Transmembrane</keyword>
<feature type="transmembrane region" description="Helical" evidence="8">
    <location>
        <begin position="342"/>
        <end position="362"/>
    </location>
</feature>
<dbReference type="Pfam" id="PF04138">
    <property type="entry name" value="GtrA_DPMS_TM"/>
    <property type="match status" value="1"/>
</dbReference>
<dbReference type="EMBL" id="LCNT01000005">
    <property type="protein sequence ID" value="KKU61007.1"/>
    <property type="molecule type" value="Genomic_DNA"/>
</dbReference>
<evidence type="ECO:0000256" key="6">
    <source>
        <dbReference type="ARBA" id="ARBA00022989"/>
    </source>
</evidence>
<evidence type="ECO:0000256" key="7">
    <source>
        <dbReference type="ARBA" id="ARBA00023136"/>
    </source>
</evidence>
<gene>
    <name evidence="11" type="ORF">UX85_C0005G0045</name>
</gene>
<reference evidence="11 12" key="1">
    <citation type="journal article" date="2015" name="Nature">
        <title>rRNA introns, odd ribosomes, and small enigmatic genomes across a large radiation of phyla.</title>
        <authorList>
            <person name="Brown C.T."/>
            <person name="Hug L.A."/>
            <person name="Thomas B.C."/>
            <person name="Sharon I."/>
            <person name="Castelle C.J."/>
            <person name="Singh A."/>
            <person name="Wilkins M.J."/>
            <person name="Williams K.H."/>
            <person name="Banfield J.F."/>
        </authorList>
    </citation>
    <scope>NUCLEOTIDE SEQUENCE [LARGE SCALE GENOMIC DNA]</scope>
</reference>
<dbReference type="GO" id="GO:0016020">
    <property type="term" value="C:membrane"/>
    <property type="evidence" value="ECO:0007669"/>
    <property type="project" value="UniProtKB-SubCell"/>
</dbReference>
<evidence type="ECO:0000256" key="4">
    <source>
        <dbReference type="ARBA" id="ARBA00022679"/>
    </source>
</evidence>
<dbReference type="InterPro" id="IPR001173">
    <property type="entry name" value="Glyco_trans_2-like"/>
</dbReference>
<evidence type="ECO:0000256" key="5">
    <source>
        <dbReference type="ARBA" id="ARBA00022692"/>
    </source>
</evidence>
<comment type="similarity">
    <text evidence="2">Belongs to the glycosyltransferase 2 family.</text>
</comment>
<dbReference type="PANTHER" id="PTHR43398">
    <property type="entry name" value="DOLICHOL-PHOSPHATE MANNOSYLTRANSFERASE SUBUNIT 1"/>
    <property type="match status" value="1"/>
</dbReference>
<dbReference type="SUPFAM" id="SSF53448">
    <property type="entry name" value="Nucleotide-diphospho-sugar transferases"/>
    <property type="match status" value="1"/>
</dbReference>
<dbReference type="AlphaFoldDB" id="A0A0G1RV25"/>
<keyword evidence="7 8" id="KW-0472">Membrane</keyword>
<comment type="caution">
    <text evidence="11">The sequence shown here is derived from an EMBL/GenBank/DDBJ whole genome shotgun (WGS) entry which is preliminary data.</text>
</comment>
<accession>A0A0G1RV25</accession>
<keyword evidence="6 8" id="KW-1133">Transmembrane helix</keyword>